<dbReference type="PANTHER" id="PTHR21301:SF10">
    <property type="entry name" value="REVERSE TRANSCRIPTASE DOMAIN-CONTAINING PROTEIN"/>
    <property type="match status" value="1"/>
</dbReference>
<comment type="caution">
    <text evidence="2">The sequence shown here is derived from an EMBL/GenBank/DDBJ whole genome shotgun (WGS) entry which is preliminary data.</text>
</comment>
<gene>
    <name evidence="2" type="ORF">RF55_7530</name>
</gene>
<dbReference type="OrthoDB" id="10034600at2759"/>
<proteinExistence type="predicted"/>
<dbReference type="InterPro" id="IPR000477">
    <property type="entry name" value="RT_dom"/>
</dbReference>
<evidence type="ECO:0000259" key="1">
    <source>
        <dbReference type="PROSITE" id="PS50878"/>
    </source>
</evidence>
<dbReference type="Proteomes" id="UP000036403">
    <property type="component" value="Unassembled WGS sequence"/>
</dbReference>
<evidence type="ECO:0000313" key="2">
    <source>
        <dbReference type="EMBL" id="KMQ92471.1"/>
    </source>
</evidence>
<dbReference type="AlphaFoldDB" id="A0A0J7KQB5"/>
<protein>
    <recommendedName>
        <fullName evidence="1">Reverse transcriptase domain-containing protein</fullName>
    </recommendedName>
</protein>
<reference evidence="2 3" key="1">
    <citation type="submission" date="2015-04" db="EMBL/GenBank/DDBJ databases">
        <title>Lasius niger genome sequencing.</title>
        <authorList>
            <person name="Konorov E.A."/>
            <person name="Nikitin M.A."/>
            <person name="Kirill M.V."/>
            <person name="Chang P."/>
        </authorList>
    </citation>
    <scope>NUCLEOTIDE SEQUENCE [LARGE SCALE GENOMIC DNA]</scope>
    <source>
        <tissue evidence="2">Whole</tissue>
    </source>
</reference>
<accession>A0A0J7KQB5</accession>
<dbReference type="EMBL" id="LBMM01004392">
    <property type="protein sequence ID" value="KMQ92471.1"/>
    <property type="molecule type" value="Genomic_DNA"/>
</dbReference>
<evidence type="ECO:0000313" key="3">
    <source>
        <dbReference type="Proteomes" id="UP000036403"/>
    </source>
</evidence>
<dbReference type="PROSITE" id="PS50878">
    <property type="entry name" value="RT_POL"/>
    <property type="match status" value="1"/>
</dbReference>
<keyword evidence="3" id="KW-1185">Reference proteome</keyword>
<name>A0A0J7KQB5_LASNI</name>
<feature type="domain" description="Reverse transcriptase" evidence="1">
    <location>
        <begin position="1"/>
        <end position="102"/>
    </location>
</feature>
<dbReference type="PANTHER" id="PTHR21301">
    <property type="entry name" value="REVERSE TRANSCRIPTASE"/>
    <property type="match status" value="1"/>
</dbReference>
<organism evidence="2 3">
    <name type="scientific">Lasius niger</name>
    <name type="common">Black garden ant</name>
    <dbReference type="NCBI Taxonomy" id="67767"/>
    <lineage>
        <taxon>Eukaryota</taxon>
        <taxon>Metazoa</taxon>
        <taxon>Ecdysozoa</taxon>
        <taxon>Arthropoda</taxon>
        <taxon>Hexapoda</taxon>
        <taxon>Insecta</taxon>
        <taxon>Pterygota</taxon>
        <taxon>Neoptera</taxon>
        <taxon>Endopterygota</taxon>
        <taxon>Hymenoptera</taxon>
        <taxon>Apocrita</taxon>
        <taxon>Aculeata</taxon>
        <taxon>Formicoidea</taxon>
        <taxon>Formicidae</taxon>
        <taxon>Formicinae</taxon>
        <taxon>Lasius</taxon>
        <taxon>Lasius</taxon>
    </lineage>
</organism>
<sequence length="115" mass="13075">MGSPLSPIIVDITLQDLEKRALAMLPINLPFYVRYVNDVALAAPSFMLNDVLNMFNSLHPRLQFTMEKGVDNPLNFLDIIIVNGGMMEFNWYHKPTFSGRYLNTSPAKKEARLSD</sequence>
<dbReference type="PaxDb" id="67767-A0A0J7KQB5"/>